<evidence type="ECO:0000313" key="3">
    <source>
        <dbReference type="EMBL" id="OMJ92592.1"/>
    </source>
</evidence>
<keyword evidence="4" id="KW-1185">Reference proteome</keyword>
<protein>
    <submittedName>
        <fullName evidence="3">Uncharacterized protein</fullName>
    </submittedName>
</protein>
<keyword evidence="2" id="KW-0812">Transmembrane</keyword>
<keyword evidence="2" id="KW-0472">Membrane</keyword>
<organism evidence="3 4">
    <name type="scientific">Stentor coeruleus</name>
    <dbReference type="NCBI Taxonomy" id="5963"/>
    <lineage>
        <taxon>Eukaryota</taxon>
        <taxon>Sar</taxon>
        <taxon>Alveolata</taxon>
        <taxon>Ciliophora</taxon>
        <taxon>Postciliodesmatophora</taxon>
        <taxon>Heterotrichea</taxon>
        <taxon>Heterotrichida</taxon>
        <taxon>Stentoridae</taxon>
        <taxon>Stentor</taxon>
    </lineage>
</organism>
<evidence type="ECO:0000256" key="2">
    <source>
        <dbReference type="SAM" id="Phobius"/>
    </source>
</evidence>
<feature type="transmembrane region" description="Helical" evidence="2">
    <location>
        <begin position="203"/>
        <end position="227"/>
    </location>
</feature>
<comment type="caution">
    <text evidence="3">The sequence shown here is derived from an EMBL/GenBank/DDBJ whole genome shotgun (WGS) entry which is preliminary data.</text>
</comment>
<proteinExistence type="predicted"/>
<dbReference type="OrthoDB" id="325500at2759"/>
<name>A0A1R2CUC3_9CILI</name>
<feature type="region of interest" description="Disordered" evidence="1">
    <location>
        <begin position="26"/>
        <end position="48"/>
    </location>
</feature>
<keyword evidence="2" id="KW-1133">Transmembrane helix</keyword>
<dbReference type="EMBL" id="MPUH01000058">
    <property type="protein sequence ID" value="OMJ92592.1"/>
    <property type="molecule type" value="Genomic_DNA"/>
</dbReference>
<reference evidence="3 4" key="1">
    <citation type="submission" date="2016-11" db="EMBL/GenBank/DDBJ databases">
        <title>The macronuclear genome of Stentor coeruleus: a giant cell with tiny introns.</title>
        <authorList>
            <person name="Slabodnick M."/>
            <person name="Ruby J.G."/>
            <person name="Reiff S.B."/>
            <person name="Swart E.C."/>
            <person name="Gosai S."/>
            <person name="Prabakaran S."/>
            <person name="Witkowska E."/>
            <person name="Larue G.E."/>
            <person name="Fisher S."/>
            <person name="Freeman R.M."/>
            <person name="Gunawardena J."/>
            <person name="Chu W."/>
            <person name="Stover N.A."/>
            <person name="Gregory B.D."/>
            <person name="Nowacki M."/>
            <person name="Derisi J."/>
            <person name="Roy S.W."/>
            <person name="Marshall W.F."/>
            <person name="Sood P."/>
        </authorList>
    </citation>
    <scope>NUCLEOTIDE SEQUENCE [LARGE SCALE GENOMIC DNA]</scope>
    <source>
        <strain evidence="3">WM001</strain>
    </source>
</reference>
<evidence type="ECO:0000313" key="4">
    <source>
        <dbReference type="Proteomes" id="UP000187209"/>
    </source>
</evidence>
<accession>A0A1R2CUC3</accession>
<gene>
    <name evidence="3" type="ORF">SteCoe_4602</name>
</gene>
<dbReference type="AlphaFoldDB" id="A0A1R2CUC3"/>
<evidence type="ECO:0000256" key="1">
    <source>
        <dbReference type="SAM" id="MobiDB-lite"/>
    </source>
</evidence>
<sequence>MNFSVRNPQLEYSPGQYPEGLRRFNFNKNQNSFDYPSNNPIPDKNSPQIESKYQTQHSELQKLKLQLQTRQQELNRLKELAEGNIKSFSPSPLRLRYPDLEHSRSSVKPIRSSNEYSIFDIAKHPAFQQPKYTKNNPKVVPTNVINGYSNFESSLGHYGKLINGLLIMFLSYDHLLFKKCIIYKLTLLKAYLLKIDIDLSKVLIVYLQILYLIKFFILIMCLDLLFFF</sequence>
<dbReference type="Proteomes" id="UP000187209">
    <property type="component" value="Unassembled WGS sequence"/>
</dbReference>